<keyword evidence="3" id="KW-1185">Reference proteome</keyword>
<dbReference type="EMBL" id="HG994585">
    <property type="protein sequence ID" value="CAF2970250.1"/>
    <property type="molecule type" value="Genomic_DNA"/>
</dbReference>
<protein>
    <submittedName>
        <fullName evidence="2">(salmon louse) hypothetical protein</fullName>
    </submittedName>
</protein>
<evidence type="ECO:0000313" key="3">
    <source>
        <dbReference type="Proteomes" id="UP000675881"/>
    </source>
</evidence>
<feature type="compositionally biased region" description="Polar residues" evidence="1">
    <location>
        <begin position="105"/>
        <end position="117"/>
    </location>
</feature>
<feature type="region of interest" description="Disordered" evidence="1">
    <location>
        <begin position="105"/>
        <end position="124"/>
    </location>
</feature>
<accession>A0A7R8CYL3</accession>
<organism evidence="2 3">
    <name type="scientific">Lepeophtheirus salmonis</name>
    <name type="common">Salmon louse</name>
    <name type="synonym">Caligus salmonis</name>
    <dbReference type="NCBI Taxonomy" id="72036"/>
    <lineage>
        <taxon>Eukaryota</taxon>
        <taxon>Metazoa</taxon>
        <taxon>Ecdysozoa</taxon>
        <taxon>Arthropoda</taxon>
        <taxon>Crustacea</taxon>
        <taxon>Multicrustacea</taxon>
        <taxon>Hexanauplia</taxon>
        <taxon>Copepoda</taxon>
        <taxon>Siphonostomatoida</taxon>
        <taxon>Caligidae</taxon>
        <taxon>Lepeophtheirus</taxon>
    </lineage>
</organism>
<dbReference type="AlphaFoldDB" id="A0A7R8CYL3"/>
<evidence type="ECO:0000313" key="2">
    <source>
        <dbReference type="EMBL" id="CAF2970250.1"/>
    </source>
</evidence>
<name>A0A7R8CYL3_LEPSM</name>
<sequence length="169" mass="18778">MIIPLINKTLFNAGSPSLISTDVDEIERTTQTTNKIESILLLLRKISQPLKTSPYINPSPKTSISHSFSIPQNKQINMNKLFLSASLLLAASLLFSSSNAKYTSPPQSGHYQHNTHNNGGGIQHRQGGVYYEDPSFRTSLIDVMADGLMPWFSTRGAKSAFFCSWSHYQ</sequence>
<gene>
    <name evidence="2" type="ORF">LSAA_12530</name>
</gene>
<proteinExistence type="predicted"/>
<evidence type="ECO:0000256" key="1">
    <source>
        <dbReference type="SAM" id="MobiDB-lite"/>
    </source>
</evidence>
<dbReference type="Proteomes" id="UP000675881">
    <property type="component" value="Chromosome 6"/>
</dbReference>
<reference evidence="2" key="1">
    <citation type="submission" date="2021-02" db="EMBL/GenBank/DDBJ databases">
        <authorList>
            <person name="Bekaert M."/>
        </authorList>
    </citation>
    <scope>NUCLEOTIDE SEQUENCE</scope>
    <source>
        <strain evidence="2">IoA-00</strain>
    </source>
</reference>